<dbReference type="EMBL" id="CP059735">
    <property type="protein sequence ID" value="WDD97442.1"/>
    <property type="molecule type" value="Genomic_DNA"/>
</dbReference>
<reference evidence="1 2" key="1">
    <citation type="journal article" date="2015" name="Genome Announc.">
        <title>Draft Genome Sequences of Marine Isolates of Thalassomonas viridans and Thalassomonas actiniarum.</title>
        <authorList>
            <person name="Olonade I."/>
            <person name="van Zyl L.J."/>
            <person name="Trindade M."/>
        </authorList>
    </citation>
    <scope>NUCLEOTIDE SEQUENCE [LARGE SCALE GENOMIC DNA]</scope>
    <source>
        <strain evidence="1 2">A5K-106</strain>
    </source>
</reference>
<gene>
    <name evidence="1" type="ORF">SG35_019250</name>
</gene>
<dbReference type="KEGG" id="tact:SG35_019250"/>
<dbReference type="RefSeq" id="WP_053043443.1">
    <property type="nucleotide sequence ID" value="NZ_CP059735.1"/>
</dbReference>
<sequence length="221" mass="25562">MIPLPSNYGDLDPHFATSWDKISYPVETTPRRYLEFAIEDLEIGHSLKTSRILVNALSNAKRSLHLQVETIAKAFGFTSNKKGFPNFHQYLGFCQKCGIVTPRILKKLNTVRNAVEHEYYIPSESETEDFIDVVELFLAATDKFIYQFPTMMEWLPGVTDDTVQFEIDTIKLLPNTGRLLLTTYLEKPDEELELDPSMDEFFIWLKVLCRGVHEGHFEYQS</sequence>
<proteinExistence type="predicted"/>
<keyword evidence="2" id="KW-1185">Reference proteome</keyword>
<organism evidence="1 2">
    <name type="scientific">Thalassomonas actiniarum</name>
    <dbReference type="NCBI Taxonomy" id="485447"/>
    <lineage>
        <taxon>Bacteria</taxon>
        <taxon>Pseudomonadati</taxon>
        <taxon>Pseudomonadota</taxon>
        <taxon>Gammaproteobacteria</taxon>
        <taxon>Alteromonadales</taxon>
        <taxon>Colwelliaceae</taxon>
        <taxon>Thalassomonas</taxon>
    </lineage>
</organism>
<name>A0AAE9YQ00_9GAMM</name>
<reference evidence="1 2" key="2">
    <citation type="journal article" date="2022" name="Mar. Drugs">
        <title>Bioassay-Guided Fractionation Leads to the Detection of Cholic Acid Generated by the Rare Thalassomonas sp.</title>
        <authorList>
            <person name="Pheiffer F."/>
            <person name="Schneider Y.K."/>
            <person name="Hansen E.H."/>
            <person name="Andersen J.H."/>
            <person name="Isaksson J."/>
            <person name="Busche T."/>
            <person name="R C."/>
            <person name="Kalinowski J."/>
            <person name="Zyl L.V."/>
            <person name="Trindade M."/>
        </authorList>
    </citation>
    <scope>NUCLEOTIDE SEQUENCE [LARGE SCALE GENOMIC DNA]</scope>
    <source>
        <strain evidence="1 2">A5K-106</strain>
    </source>
</reference>
<dbReference type="AlphaFoldDB" id="A0AAE9YQ00"/>
<accession>A0AAE9YQ00</accession>
<dbReference type="Proteomes" id="UP000032568">
    <property type="component" value="Chromosome"/>
</dbReference>
<protein>
    <submittedName>
        <fullName evidence="1">Uncharacterized protein</fullName>
    </submittedName>
</protein>
<evidence type="ECO:0000313" key="1">
    <source>
        <dbReference type="EMBL" id="WDD97442.1"/>
    </source>
</evidence>
<evidence type="ECO:0000313" key="2">
    <source>
        <dbReference type="Proteomes" id="UP000032568"/>
    </source>
</evidence>